<protein>
    <submittedName>
        <fullName evidence="2">Uncharacterized protein</fullName>
    </submittedName>
</protein>
<keyword evidence="3" id="KW-1185">Reference proteome</keyword>
<feature type="signal peptide" evidence="1">
    <location>
        <begin position="1"/>
        <end position="20"/>
    </location>
</feature>
<comment type="caution">
    <text evidence="2">The sequence shown here is derived from an EMBL/GenBank/DDBJ whole genome shotgun (WGS) entry which is preliminary data.</text>
</comment>
<reference evidence="2 3" key="1">
    <citation type="journal article" date="2015" name="Genome Biol. Evol.">
        <title>The genome of winter moth (Operophtera brumata) provides a genomic perspective on sexual dimorphism and phenology.</title>
        <authorList>
            <person name="Derks M.F."/>
            <person name="Smit S."/>
            <person name="Salis L."/>
            <person name="Schijlen E."/>
            <person name="Bossers A."/>
            <person name="Mateman C."/>
            <person name="Pijl A.S."/>
            <person name="de Ridder D."/>
            <person name="Groenen M.A."/>
            <person name="Visser M.E."/>
            <person name="Megens H.J."/>
        </authorList>
    </citation>
    <scope>NUCLEOTIDE SEQUENCE [LARGE SCALE GENOMIC DNA]</scope>
    <source>
        <strain evidence="2">WM2013NL</strain>
        <tissue evidence="2">Head and thorax</tissue>
    </source>
</reference>
<dbReference type="AlphaFoldDB" id="A0A0L7K3C1"/>
<evidence type="ECO:0000313" key="2">
    <source>
        <dbReference type="EMBL" id="KOB52271.1"/>
    </source>
</evidence>
<dbReference type="EMBL" id="JTDY01012444">
    <property type="protein sequence ID" value="KOB52271.1"/>
    <property type="molecule type" value="Genomic_DNA"/>
</dbReference>
<name>A0A0L7K3C1_OPEBR</name>
<organism evidence="2 3">
    <name type="scientific">Operophtera brumata</name>
    <name type="common">Winter moth</name>
    <name type="synonym">Phalaena brumata</name>
    <dbReference type="NCBI Taxonomy" id="104452"/>
    <lineage>
        <taxon>Eukaryota</taxon>
        <taxon>Metazoa</taxon>
        <taxon>Ecdysozoa</taxon>
        <taxon>Arthropoda</taxon>
        <taxon>Hexapoda</taxon>
        <taxon>Insecta</taxon>
        <taxon>Pterygota</taxon>
        <taxon>Neoptera</taxon>
        <taxon>Endopterygota</taxon>
        <taxon>Lepidoptera</taxon>
        <taxon>Glossata</taxon>
        <taxon>Ditrysia</taxon>
        <taxon>Geometroidea</taxon>
        <taxon>Geometridae</taxon>
        <taxon>Larentiinae</taxon>
        <taxon>Operophtera</taxon>
    </lineage>
</organism>
<accession>A0A0L7K3C1</accession>
<evidence type="ECO:0000256" key="1">
    <source>
        <dbReference type="SAM" id="SignalP"/>
    </source>
</evidence>
<gene>
    <name evidence="2" type="ORF">OBRU01_26193</name>
</gene>
<sequence length="107" mass="11452">MKIVTLFVGVALLGVASAEADQSELAIPEAMLEPGNVGKRQVETPEVVLQLKYDNGELNKIYLAQFRKPGKAWSPSVATRSALCVDLCHAGACSVIVCPCFEISSKM</sequence>
<keyword evidence="1" id="KW-0732">Signal</keyword>
<evidence type="ECO:0000313" key="3">
    <source>
        <dbReference type="Proteomes" id="UP000037510"/>
    </source>
</evidence>
<dbReference type="Proteomes" id="UP000037510">
    <property type="component" value="Unassembled WGS sequence"/>
</dbReference>
<feature type="chain" id="PRO_5005572254" evidence="1">
    <location>
        <begin position="21"/>
        <end position="107"/>
    </location>
</feature>
<proteinExistence type="predicted"/>